<dbReference type="PRINTS" id="PR00412">
    <property type="entry name" value="EPOXHYDRLASE"/>
</dbReference>
<dbReference type="OrthoDB" id="9780765at2"/>
<dbReference type="GO" id="GO:0004301">
    <property type="term" value="F:epoxide hydrolase activity"/>
    <property type="evidence" value="ECO:0007669"/>
    <property type="project" value="TreeGrafter"/>
</dbReference>
<proteinExistence type="inferred from homology"/>
<feature type="active site" description="Nucleophile" evidence="4">
    <location>
        <position position="176"/>
    </location>
</feature>
<evidence type="ECO:0000259" key="5">
    <source>
        <dbReference type="Pfam" id="PF06441"/>
    </source>
</evidence>
<dbReference type="PIRSF" id="PIRSF001112">
    <property type="entry name" value="Epoxide_hydrolase"/>
    <property type="match status" value="1"/>
</dbReference>
<comment type="similarity">
    <text evidence="1">Belongs to the peptidase S33 family.</text>
</comment>
<organism evidence="6 7">
    <name type="scientific">Pedobacter lusitanus</name>
    <dbReference type="NCBI Taxonomy" id="1503925"/>
    <lineage>
        <taxon>Bacteria</taxon>
        <taxon>Pseudomonadati</taxon>
        <taxon>Bacteroidota</taxon>
        <taxon>Sphingobacteriia</taxon>
        <taxon>Sphingobacteriales</taxon>
        <taxon>Sphingobacteriaceae</taxon>
        <taxon>Pedobacter</taxon>
    </lineage>
</organism>
<keyword evidence="3" id="KW-0378">Hydrolase</keyword>
<dbReference type="PANTHER" id="PTHR21661:SF35">
    <property type="entry name" value="EPOXIDE HYDROLASE"/>
    <property type="match status" value="1"/>
</dbReference>
<keyword evidence="7" id="KW-1185">Reference proteome</keyword>
<name>A0A0D0FRH8_9SPHI</name>
<feature type="active site" description="Proton acceptor" evidence="4">
    <location>
        <position position="359"/>
    </location>
</feature>
<dbReference type="Pfam" id="PF06441">
    <property type="entry name" value="EHN"/>
    <property type="match status" value="1"/>
</dbReference>
<evidence type="ECO:0000256" key="1">
    <source>
        <dbReference type="ARBA" id="ARBA00010088"/>
    </source>
</evidence>
<accession>A0A0D0FRH8</accession>
<dbReference type="AlphaFoldDB" id="A0A0D0FRH8"/>
<dbReference type="Gene3D" id="3.40.50.1820">
    <property type="entry name" value="alpha/beta hydrolase"/>
    <property type="match status" value="1"/>
</dbReference>
<dbReference type="STRING" id="1503925.TH53_22815"/>
<dbReference type="PANTHER" id="PTHR21661">
    <property type="entry name" value="EPOXIDE HYDROLASE 1-RELATED"/>
    <property type="match status" value="1"/>
</dbReference>
<dbReference type="InterPro" id="IPR000639">
    <property type="entry name" value="Epox_hydrolase-like"/>
</dbReference>
<reference evidence="6 7" key="1">
    <citation type="submission" date="2015-01" db="EMBL/GenBank/DDBJ databases">
        <title>Draft genome sequence of Pedobacter sp. NL19 isolated from sludge of an effluent treatment pond in an abandoned uranium mine.</title>
        <authorList>
            <person name="Santos T."/>
            <person name="Caetano T."/>
            <person name="Covas C."/>
            <person name="Cruz A."/>
            <person name="Mendo S."/>
        </authorList>
    </citation>
    <scope>NUCLEOTIDE SEQUENCE [LARGE SCALE GENOMIC DNA]</scope>
    <source>
        <strain evidence="6 7">NL19</strain>
    </source>
</reference>
<feature type="active site" description="Proton donor" evidence="4">
    <location>
        <position position="305"/>
    </location>
</feature>
<dbReference type="InterPro" id="IPR010497">
    <property type="entry name" value="Epoxide_hydro_N"/>
</dbReference>
<evidence type="ECO:0000256" key="4">
    <source>
        <dbReference type="PIRSR" id="PIRSR001112-1"/>
    </source>
</evidence>
<comment type="caution">
    <text evidence="6">The sequence shown here is derived from an EMBL/GenBank/DDBJ whole genome shotgun (WGS) entry which is preliminary data.</text>
</comment>
<evidence type="ECO:0000313" key="6">
    <source>
        <dbReference type="EMBL" id="KIO75079.1"/>
    </source>
</evidence>
<dbReference type="EMBL" id="JXRA01000116">
    <property type="protein sequence ID" value="KIO75079.1"/>
    <property type="molecule type" value="Genomic_DNA"/>
</dbReference>
<gene>
    <name evidence="6" type="ORF">TH53_22815</name>
</gene>
<evidence type="ECO:0000256" key="2">
    <source>
        <dbReference type="ARBA" id="ARBA00022797"/>
    </source>
</evidence>
<dbReference type="GO" id="GO:0097176">
    <property type="term" value="P:epoxide metabolic process"/>
    <property type="evidence" value="ECO:0007669"/>
    <property type="project" value="TreeGrafter"/>
</dbReference>
<dbReference type="SUPFAM" id="SSF53474">
    <property type="entry name" value="alpha/beta-Hydrolases"/>
    <property type="match status" value="1"/>
</dbReference>
<protein>
    <submittedName>
        <fullName evidence="6">Multidrug MFS transporter</fullName>
    </submittedName>
</protein>
<sequence>MSTATNRIKPFSVYVPQQVLDDLKLRLNLTRWPDQITGSDWNYGTDLSYMKELTKYWQKTFDWRKVEAEINSYPNFMADIDGHKIHFMHVKGKGKRSVPLIITHGWPGSFLEMMKLIPLLTEDPHFSFDLVIPSIPGFGFSDKIIHPGCNSEFVADIWHQLMTELGYQRYGAQGGDIGSGISTWLSLKYPSNIIGLHLNYISGSYKPYIADGEQLSEEVLAFQKTAAEWSAREGAYAYIHATKPLTAAYGLNDSPVGLCAWIVEKFKGWSDNNGNIENSFTKDELLANITLYWITQTIHSSMRIYNENSKKPLVFKNNEQVTVPVGFAKFPKELPTPPRSYIERGFNIRHWTTMPAGGHFAAVERPELLSKDIINFFSGLK</sequence>
<keyword evidence="2" id="KW-0058">Aromatic hydrocarbons catabolism</keyword>
<dbReference type="InterPro" id="IPR016292">
    <property type="entry name" value="Epoxide_hydrolase"/>
</dbReference>
<dbReference type="InterPro" id="IPR029058">
    <property type="entry name" value="AB_hydrolase_fold"/>
</dbReference>
<feature type="domain" description="Epoxide hydrolase N-terminal" evidence="5">
    <location>
        <begin position="8"/>
        <end position="113"/>
    </location>
</feature>
<evidence type="ECO:0000313" key="7">
    <source>
        <dbReference type="Proteomes" id="UP000032049"/>
    </source>
</evidence>
<evidence type="ECO:0000256" key="3">
    <source>
        <dbReference type="ARBA" id="ARBA00022801"/>
    </source>
</evidence>
<dbReference type="Proteomes" id="UP000032049">
    <property type="component" value="Unassembled WGS sequence"/>
</dbReference>